<dbReference type="InterPro" id="IPR045091">
    <property type="entry name" value="Mad2-like"/>
</dbReference>
<gene>
    <name evidence="4" type="ORF">O181_065872</name>
</gene>
<sequence>MQGPKYGFMRRVVTPSAAPLATTQTVAHQTAGGGFSIERVGSCSEVGRHKFSIEKAQAVIQPFASLVLGDMEIRVLLIEIDSILETLSKFPSLNVLLMSHHSLRWRPYRAMRQWDSQPPRLFFAERQTTPFVPKDLTPPFIPKDYRIEETSRELNMTFNETLNLIGEFLEVAFHQILHLRNVYPPDLFEQRKKFNIPLVASRHPLLTSYIGDVISQSMEEISKGLVSKLVLAIQDSTTSPPIPLEQFVFDFQYLIDPITTFENESDRDIRPLIAYTTFADAQLHVRGFLNKLNLSKTHLSDLPKNELTWTTFLELNDPTKEPLSESSKKNDLPPQWIPASDPAPQKQYQDNFVRKKDFAYVSESPAAALPKRLIPLKSQGLGMVQLQMKRQRTASLMKDHIMGQRMQLTTNFGIFRHKSKSKLILSEAQVMLLFIRQLGVLGIKNQRRPPGEPYTLQSAVLCPFLIAYMFTSQSTSLIFSVVQRQTASCCAKVKVALGTTKQCNSIIAPNNQYSNSPLGDRSISSVWLEHRTNRD</sequence>
<proteinExistence type="inferred from homology"/>
<evidence type="ECO:0000313" key="4">
    <source>
        <dbReference type="EMBL" id="MBW0526157.1"/>
    </source>
</evidence>
<accession>A0A9Q3EY63</accession>
<evidence type="ECO:0000256" key="1">
    <source>
        <dbReference type="ARBA" id="ARBA00010348"/>
    </source>
</evidence>
<name>A0A9Q3EY63_9BASI</name>
<dbReference type="Pfam" id="PF02301">
    <property type="entry name" value="HORMA"/>
    <property type="match status" value="1"/>
</dbReference>
<organism evidence="4 5">
    <name type="scientific">Austropuccinia psidii MF-1</name>
    <dbReference type="NCBI Taxonomy" id="1389203"/>
    <lineage>
        <taxon>Eukaryota</taxon>
        <taxon>Fungi</taxon>
        <taxon>Dikarya</taxon>
        <taxon>Basidiomycota</taxon>
        <taxon>Pucciniomycotina</taxon>
        <taxon>Pucciniomycetes</taxon>
        <taxon>Pucciniales</taxon>
        <taxon>Sphaerophragmiaceae</taxon>
        <taxon>Austropuccinia</taxon>
    </lineage>
</organism>
<dbReference type="PANTHER" id="PTHR11842:SF10">
    <property type="entry name" value="MITOTIC SPINDLE ASSEMBLY CHECKPOINT PROTEIN MAD2B"/>
    <property type="match status" value="1"/>
</dbReference>
<dbReference type="PROSITE" id="PS50815">
    <property type="entry name" value="HORMA"/>
    <property type="match status" value="1"/>
</dbReference>
<dbReference type="GO" id="GO:0016035">
    <property type="term" value="C:zeta DNA polymerase complex"/>
    <property type="evidence" value="ECO:0007669"/>
    <property type="project" value="TreeGrafter"/>
</dbReference>
<reference evidence="4" key="1">
    <citation type="submission" date="2021-03" db="EMBL/GenBank/DDBJ databases">
        <title>Draft genome sequence of rust myrtle Austropuccinia psidii MF-1, a brazilian biotype.</title>
        <authorList>
            <person name="Quecine M.C."/>
            <person name="Pachon D.M.R."/>
            <person name="Bonatelli M.L."/>
            <person name="Correr F.H."/>
            <person name="Franceschini L.M."/>
            <person name="Leite T.F."/>
            <person name="Margarido G.R.A."/>
            <person name="Almeida C.A."/>
            <person name="Ferrarezi J.A."/>
            <person name="Labate C.A."/>
        </authorList>
    </citation>
    <scope>NUCLEOTIDE SEQUENCE</scope>
    <source>
        <strain evidence="4">MF-1</strain>
    </source>
</reference>
<evidence type="ECO:0000259" key="3">
    <source>
        <dbReference type="PROSITE" id="PS50815"/>
    </source>
</evidence>
<evidence type="ECO:0000256" key="2">
    <source>
        <dbReference type="SAM" id="MobiDB-lite"/>
    </source>
</evidence>
<feature type="domain" description="HORMA" evidence="3">
    <location>
        <begin position="159"/>
        <end position="378"/>
    </location>
</feature>
<keyword evidence="5" id="KW-1185">Reference proteome</keyword>
<dbReference type="OrthoDB" id="21254at2759"/>
<dbReference type="PANTHER" id="PTHR11842">
    <property type="entry name" value="MITOTIC SPINDLE ASSEMBLY CHECKPOINT PROTEIN MAD2"/>
    <property type="match status" value="1"/>
</dbReference>
<evidence type="ECO:0000313" key="5">
    <source>
        <dbReference type="Proteomes" id="UP000765509"/>
    </source>
</evidence>
<feature type="region of interest" description="Disordered" evidence="2">
    <location>
        <begin position="319"/>
        <end position="345"/>
    </location>
</feature>
<dbReference type="Gene3D" id="3.30.900.10">
    <property type="entry name" value="HORMA domain"/>
    <property type="match status" value="1"/>
</dbReference>
<dbReference type="Proteomes" id="UP000765509">
    <property type="component" value="Unassembled WGS sequence"/>
</dbReference>
<dbReference type="AlphaFoldDB" id="A0A9Q3EY63"/>
<protein>
    <recommendedName>
        <fullName evidence="3">HORMA domain-containing protein</fullName>
    </recommendedName>
</protein>
<comment type="caution">
    <text evidence="4">The sequence shown here is derived from an EMBL/GenBank/DDBJ whole genome shotgun (WGS) entry which is preliminary data.</text>
</comment>
<dbReference type="EMBL" id="AVOT02032404">
    <property type="protein sequence ID" value="MBW0526157.1"/>
    <property type="molecule type" value="Genomic_DNA"/>
</dbReference>
<dbReference type="SUPFAM" id="SSF56019">
    <property type="entry name" value="The spindle assembly checkpoint protein mad2"/>
    <property type="match status" value="1"/>
</dbReference>
<comment type="similarity">
    <text evidence="1">Belongs to the MAD2 family.</text>
</comment>
<dbReference type="InterPro" id="IPR003511">
    <property type="entry name" value="HORMA_dom"/>
</dbReference>
<dbReference type="InterPro" id="IPR036570">
    <property type="entry name" value="HORMA_dom_sf"/>
</dbReference>
<feature type="compositionally biased region" description="Basic and acidic residues" evidence="2">
    <location>
        <begin position="319"/>
        <end position="331"/>
    </location>
</feature>